<dbReference type="InterPro" id="IPR003439">
    <property type="entry name" value="ABC_transporter-like_ATP-bd"/>
</dbReference>
<dbReference type="EMBL" id="BMPE01000003">
    <property type="protein sequence ID" value="GGK99523.1"/>
    <property type="molecule type" value="Genomic_DNA"/>
</dbReference>
<dbReference type="Gene3D" id="3.40.50.300">
    <property type="entry name" value="P-loop containing nucleotide triphosphate hydrolases"/>
    <property type="match status" value="2"/>
</dbReference>
<keyword evidence="1" id="KW-0813">Transport</keyword>
<keyword evidence="4 6" id="KW-0067">ATP-binding</keyword>
<dbReference type="PROSITE" id="PS00211">
    <property type="entry name" value="ABC_TRANSPORTER_1"/>
    <property type="match status" value="1"/>
</dbReference>
<dbReference type="PANTHER" id="PTHR43790:SF9">
    <property type="entry name" value="GALACTOFURANOSE TRANSPORTER ATP-BINDING PROTEIN YTFR"/>
    <property type="match status" value="1"/>
</dbReference>
<evidence type="ECO:0000259" key="5">
    <source>
        <dbReference type="PROSITE" id="PS50893"/>
    </source>
</evidence>
<dbReference type="InterPro" id="IPR017871">
    <property type="entry name" value="ABC_transporter-like_CS"/>
</dbReference>
<feature type="domain" description="ABC transporter" evidence="5">
    <location>
        <begin position="5"/>
        <end position="239"/>
    </location>
</feature>
<accession>A0ABQ2FJK8</accession>
<dbReference type="Pfam" id="PF00005">
    <property type="entry name" value="ABC_tran"/>
    <property type="match status" value="2"/>
</dbReference>
<evidence type="ECO:0000256" key="1">
    <source>
        <dbReference type="ARBA" id="ARBA00022448"/>
    </source>
</evidence>
<proteinExistence type="predicted"/>
<reference evidence="7" key="1">
    <citation type="journal article" date="2019" name="Int. J. Syst. Evol. Microbiol.">
        <title>The Global Catalogue of Microorganisms (GCM) 10K type strain sequencing project: providing services to taxonomists for standard genome sequencing and annotation.</title>
        <authorList>
            <consortium name="The Broad Institute Genomics Platform"/>
            <consortium name="The Broad Institute Genome Sequencing Center for Infectious Disease"/>
            <person name="Wu L."/>
            <person name="Ma J."/>
        </authorList>
    </citation>
    <scope>NUCLEOTIDE SEQUENCE [LARGE SCALE GENOMIC DNA]</scope>
    <source>
        <strain evidence="7">JCM 19173</strain>
    </source>
</reference>
<sequence>MTALLSAHDIRKAFSGVTVLQGVSFSVEPGEVHALLGENGAGKSTLLKTLFGIYQADSGVLRVDGQEVTFRGPRDAQRHGVAMIHQELALVPELSVAQNVLLGQEGQGPWLNYRHLNDRARPYLDQVGLQVDPRRPVRQLTIAQQQMVEIARALALQARVIIMDEPTSSLAMQEIEALYGVIRTLTARGVGIVYVSHHFDEIEALADRVTVLRDGQHIATVDQRAVTREQLVSMMVGRDIPALHGQAPRPLGDVRLDVRGLTRRGVFEDVTFQVCAGEIVTLAGLIGSGRTDVLRAVYGADGGVTGTVHLDGEALARRSPDRLMRRGVGFIAEDRRQQGIVPDAPVSLNLLLTSWAKGKVGLGARESRAVVEPLMERLRVRPANPQQIIRRLSGGNQQKVILARWLAAGCTLLLIDEPTRGIDVASKADLYALLDELAAQGVAVLMVSSELPEVLRLSDRVLVMRGGRVAGELSRQEASEERILALATGANADATGYADASD</sequence>
<dbReference type="InterPro" id="IPR027417">
    <property type="entry name" value="P-loop_NTPase"/>
</dbReference>
<protein>
    <submittedName>
        <fullName evidence="6">Ribose import ATP-binding protein RbsA 2</fullName>
    </submittedName>
</protein>
<keyword evidence="3" id="KW-0547">Nucleotide-binding</keyword>
<evidence type="ECO:0000313" key="7">
    <source>
        <dbReference type="Proteomes" id="UP000604341"/>
    </source>
</evidence>
<dbReference type="GO" id="GO:0005524">
    <property type="term" value="F:ATP binding"/>
    <property type="evidence" value="ECO:0007669"/>
    <property type="project" value="UniProtKB-KW"/>
</dbReference>
<dbReference type="InterPro" id="IPR003593">
    <property type="entry name" value="AAA+_ATPase"/>
</dbReference>
<dbReference type="InterPro" id="IPR050107">
    <property type="entry name" value="ABC_carbohydrate_import_ATPase"/>
</dbReference>
<keyword evidence="2" id="KW-0677">Repeat</keyword>
<evidence type="ECO:0000256" key="4">
    <source>
        <dbReference type="ARBA" id="ARBA00022840"/>
    </source>
</evidence>
<organism evidence="6 7">
    <name type="scientific">Deinococcus radiotolerans</name>
    <dbReference type="NCBI Taxonomy" id="1309407"/>
    <lineage>
        <taxon>Bacteria</taxon>
        <taxon>Thermotogati</taxon>
        <taxon>Deinococcota</taxon>
        <taxon>Deinococci</taxon>
        <taxon>Deinococcales</taxon>
        <taxon>Deinococcaceae</taxon>
        <taxon>Deinococcus</taxon>
    </lineage>
</organism>
<comment type="caution">
    <text evidence="6">The sequence shown here is derived from an EMBL/GenBank/DDBJ whole genome shotgun (WGS) entry which is preliminary data.</text>
</comment>
<evidence type="ECO:0000256" key="3">
    <source>
        <dbReference type="ARBA" id="ARBA00022741"/>
    </source>
</evidence>
<dbReference type="Proteomes" id="UP000604341">
    <property type="component" value="Unassembled WGS sequence"/>
</dbReference>
<dbReference type="SUPFAM" id="SSF52540">
    <property type="entry name" value="P-loop containing nucleoside triphosphate hydrolases"/>
    <property type="match status" value="2"/>
</dbReference>
<dbReference type="SMART" id="SM00382">
    <property type="entry name" value="AAA"/>
    <property type="match status" value="2"/>
</dbReference>
<gene>
    <name evidence="6" type="primary">rbsA2</name>
    <name evidence="6" type="ORF">GCM10010844_17240</name>
</gene>
<name>A0ABQ2FJK8_9DEIO</name>
<dbReference type="CDD" id="cd03215">
    <property type="entry name" value="ABC_Carb_Monos_II"/>
    <property type="match status" value="1"/>
</dbReference>
<dbReference type="RefSeq" id="WP_189068599.1">
    <property type="nucleotide sequence ID" value="NZ_BMPE01000003.1"/>
</dbReference>
<keyword evidence="7" id="KW-1185">Reference proteome</keyword>
<feature type="domain" description="ABC transporter" evidence="5">
    <location>
        <begin position="251"/>
        <end position="491"/>
    </location>
</feature>
<dbReference type="PANTHER" id="PTHR43790">
    <property type="entry name" value="CARBOHYDRATE TRANSPORT ATP-BINDING PROTEIN MG119-RELATED"/>
    <property type="match status" value="1"/>
</dbReference>
<dbReference type="CDD" id="cd03216">
    <property type="entry name" value="ABC_Carb_Monos_I"/>
    <property type="match status" value="1"/>
</dbReference>
<evidence type="ECO:0000256" key="2">
    <source>
        <dbReference type="ARBA" id="ARBA00022737"/>
    </source>
</evidence>
<evidence type="ECO:0000313" key="6">
    <source>
        <dbReference type="EMBL" id="GGK99523.1"/>
    </source>
</evidence>
<dbReference type="PROSITE" id="PS50893">
    <property type="entry name" value="ABC_TRANSPORTER_2"/>
    <property type="match status" value="2"/>
</dbReference>